<dbReference type="AlphaFoldDB" id="A0A0D6N6E6"/>
<organism evidence="1 3">
    <name type="scientific">Acetobacter cibinongensis</name>
    <dbReference type="NCBI Taxonomy" id="146475"/>
    <lineage>
        <taxon>Bacteria</taxon>
        <taxon>Pseudomonadati</taxon>
        <taxon>Pseudomonadota</taxon>
        <taxon>Alphaproteobacteria</taxon>
        <taxon>Acetobacterales</taxon>
        <taxon>Acetobacteraceae</taxon>
        <taxon>Acetobacter</taxon>
    </lineage>
</organism>
<reference evidence="2 4" key="2">
    <citation type="submission" date="2019-07" db="EMBL/GenBank/DDBJ databases">
        <title>Whole genome shotgun sequence of Acetobacter cibinongensis NBRC 16605.</title>
        <authorList>
            <person name="Hosoyama A."/>
            <person name="Uohara A."/>
            <person name="Ohji S."/>
            <person name="Ichikawa N."/>
        </authorList>
    </citation>
    <scope>NUCLEOTIDE SEQUENCE [LARGE SCALE GENOMIC DNA]</scope>
    <source>
        <strain evidence="2 4">NBRC 16605</strain>
    </source>
</reference>
<evidence type="ECO:0000313" key="1">
    <source>
        <dbReference type="EMBL" id="GAN61607.1"/>
    </source>
</evidence>
<comment type="caution">
    <text evidence="1">The sequence shown here is derived from an EMBL/GenBank/DDBJ whole genome shotgun (WGS) entry which is preliminary data.</text>
</comment>
<accession>A0A0D6N6E6</accession>
<evidence type="ECO:0000313" key="2">
    <source>
        <dbReference type="EMBL" id="GEL59898.1"/>
    </source>
</evidence>
<protein>
    <submittedName>
        <fullName evidence="1">Uncharacterized protein</fullName>
    </submittedName>
</protein>
<dbReference type="EMBL" id="BJVU01000016">
    <property type="protein sequence ID" value="GEL59898.1"/>
    <property type="molecule type" value="Genomic_DNA"/>
</dbReference>
<evidence type="ECO:0000313" key="4">
    <source>
        <dbReference type="Proteomes" id="UP000321891"/>
    </source>
</evidence>
<dbReference type="Proteomes" id="UP000321891">
    <property type="component" value="Unassembled WGS sequence"/>
</dbReference>
<dbReference type="EMBL" id="BAMV01000044">
    <property type="protein sequence ID" value="GAN61607.1"/>
    <property type="molecule type" value="Genomic_DNA"/>
</dbReference>
<gene>
    <name evidence="1" type="ORF">Abci_046_040</name>
    <name evidence="2" type="ORF">ACI01nite_25000</name>
</gene>
<dbReference type="RefSeq" id="WP_048839645.1">
    <property type="nucleotide sequence ID" value="NZ_BAMV01000044.1"/>
</dbReference>
<dbReference type="Proteomes" id="UP000032671">
    <property type="component" value="Unassembled WGS sequence"/>
</dbReference>
<proteinExistence type="predicted"/>
<name>A0A0D6N6E6_9PROT</name>
<keyword evidence="4" id="KW-1185">Reference proteome</keyword>
<reference evidence="1 3" key="1">
    <citation type="submission" date="2012-11" db="EMBL/GenBank/DDBJ databases">
        <title>Whole genome sequence of Acetobacter cibinongensis 4H-1.</title>
        <authorList>
            <person name="Azuma Y."/>
            <person name="Higashiura N."/>
            <person name="Hirakawa H."/>
            <person name="Matsushita K."/>
        </authorList>
    </citation>
    <scope>NUCLEOTIDE SEQUENCE [LARGE SCALE GENOMIC DNA]</scope>
    <source>
        <strain evidence="1 3">4H-1</strain>
    </source>
</reference>
<evidence type="ECO:0000313" key="3">
    <source>
        <dbReference type="Proteomes" id="UP000032671"/>
    </source>
</evidence>
<sequence>MARLSRFTRDGNALNNGQAILVGPEGEQFTITTRGFTADYADRLAALQRAAAIKINTGLTPASPDRVTPDTLPPSVADKCQAQALAEKCILGVTDLVNDDGSEMTVEQFKEAVQQRENTGLLIMALQAAGSVGLARKALVEDAEKNLPQPSVG</sequence>
<dbReference type="STRING" id="1231339.Abci_046_040"/>
<accession>A0A6N3SUF8</accession>